<feature type="coiled-coil region" evidence="1">
    <location>
        <begin position="57"/>
        <end position="90"/>
    </location>
</feature>
<keyword evidence="4" id="KW-1185">Reference proteome</keyword>
<name>A0ABY2Z3F6_9GAMM</name>
<organism evidence="3 4">
    <name type="scientific">Pantoea anthophila</name>
    <dbReference type="NCBI Taxonomy" id="470931"/>
    <lineage>
        <taxon>Bacteria</taxon>
        <taxon>Pseudomonadati</taxon>
        <taxon>Pseudomonadota</taxon>
        <taxon>Gammaproteobacteria</taxon>
        <taxon>Enterobacterales</taxon>
        <taxon>Erwiniaceae</taxon>
        <taxon>Pantoea</taxon>
    </lineage>
</organism>
<gene>
    <name evidence="3" type="ORF">FJW00_22020</name>
</gene>
<dbReference type="PANTHER" id="PTHR40278">
    <property type="entry name" value="DNA UTILIZATION PROTEIN HOFN"/>
    <property type="match status" value="1"/>
</dbReference>
<evidence type="ECO:0000256" key="1">
    <source>
        <dbReference type="SAM" id="Coils"/>
    </source>
</evidence>
<protein>
    <submittedName>
        <fullName evidence="3">PilN domain-containing protein</fullName>
    </submittedName>
</protein>
<keyword evidence="2" id="KW-0812">Transmembrane</keyword>
<dbReference type="EMBL" id="VHIZ01000066">
    <property type="protein sequence ID" value="TPV20954.1"/>
    <property type="molecule type" value="Genomic_DNA"/>
</dbReference>
<dbReference type="RefSeq" id="WP_140925654.1">
    <property type="nucleotide sequence ID" value="NZ_CP122311.1"/>
</dbReference>
<keyword evidence="2" id="KW-1133">Transmembrane helix</keyword>
<reference evidence="3 4" key="1">
    <citation type="submission" date="2019-06" db="EMBL/GenBank/DDBJ databases">
        <title>Taxogenomics and systematics of the genus Pantoea.</title>
        <authorList>
            <person name="Tambong J.T."/>
        </authorList>
    </citation>
    <scope>NUCLEOTIDE SEQUENCE [LARGE SCALE GENOMIC DNA]</scope>
    <source>
        <strain evidence="3 4">LMG 2558</strain>
    </source>
</reference>
<keyword evidence="1" id="KW-0175">Coiled coil</keyword>
<keyword evidence="2" id="KW-0472">Membrane</keyword>
<dbReference type="Proteomes" id="UP000316142">
    <property type="component" value="Unassembled WGS sequence"/>
</dbReference>
<evidence type="ECO:0000313" key="3">
    <source>
        <dbReference type="EMBL" id="TPV20954.1"/>
    </source>
</evidence>
<dbReference type="InterPro" id="IPR052534">
    <property type="entry name" value="Extracell_DNA_Util/SecSys_Comp"/>
</dbReference>
<dbReference type="PANTHER" id="PTHR40278:SF1">
    <property type="entry name" value="DNA UTILIZATION PROTEIN HOFN"/>
    <property type="match status" value="1"/>
</dbReference>
<accession>A0ABY2Z3F6</accession>
<comment type="caution">
    <text evidence="3">The sequence shown here is derived from an EMBL/GenBank/DDBJ whole genome shotgun (WGS) entry which is preliminary data.</text>
</comment>
<dbReference type="InterPro" id="IPR007813">
    <property type="entry name" value="PilN"/>
</dbReference>
<feature type="transmembrane region" description="Helical" evidence="2">
    <location>
        <begin position="21"/>
        <end position="40"/>
    </location>
</feature>
<evidence type="ECO:0000256" key="2">
    <source>
        <dbReference type="SAM" id="Phobius"/>
    </source>
</evidence>
<evidence type="ECO:0000313" key="4">
    <source>
        <dbReference type="Proteomes" id="UP000316142"/>
    </source>
</evidence>
<sequence>MAVNLLPWRQQRRQRQRRQSLLVLALVMGGLLLLVMQQAYRVHEARQQIAQESRMQEQALETMAARLAQQKQLLEQLALLQKQQAKQREKAAQLAGWQQFWRDLPGMLPDTAWLTRLEKRDNRLILEGQAQDMAAIRQFRQQLATAALLGQVQQGGVRRQADGRYHFSLRAQIAGGRDD</sequence>
<dbReference type="Pfam" id="PF05137">
    <property type="entry name" value="PilN"/>
    <property type="match status" value="1"/>
</dbReference>
<proteinExistence type="predicted"/>